<dbReference type="eggNOG" id="ENOG5030FM7">
    <property type="taxonomic scope" value="Bacteria"/>
</dbReference>
<organism evidence="2 3">
    <name type="scientific">Photobacterium profundum (strain SS9)</name>
    <dbReference type="NCBI Taxonomy" id="298386"/>
    <lineage>
        <taxon>Bacteria</taxon>
        <taxon>Pseudomonadati</taxon>
        <taxon>Pseudomonadota</taxon>
        <taxon>Gammaproteobacteria</taxon>
        <taxon>Vibrionales</taxon>
        <taxon>Vibrionaceae</taxon>
        <taxon>Photobacterium</taxon>
    </lineage>
</organism>
<dbReference type="KEGG" id="ppr:PBPRA0977"/>
<name>Q6LTI8_PHOPR</name>
<evidence type="ECO:0000313" key="2">
    <source>
        <dbReference type="EMBL" id="CAG19388.1"/>
    </source>
</evidence>
<evidence type="ECO:0000313" key="3">
    <source>
        <dbReference type="Proteomes" id="UP000000593"/>
    </source>
</evidence>
<feature type="transmembrane region" description="Helical" evidence="1">
    <location>
        <begin position="49"/>
        <end position="68"/>
    </location>
</feature>
<keyword evidence="1" id="KW-0812">Transmembrane</keyword>
<sequence>MYAALVDNPFRSQAELKESMEAPIGPPATLTCELGQTRKGATAAGDVCAGMWLVGASTHLAFVFFALIPDIEMHLPDISCKLY</sequence>
<keyword evidence="3" id="KW-1185">Reference proteome</keyword>
<keyword evidence="1" id="KW-0472">Membrane</keyword>
<proteinExistence type="predicted"/>
<dbReference type="Proteomes" id="UP000000593">
    <property type="component" value="Chromosome 1"/>
</dbReference>
<dbReference type="STRING" id="298386.PBPRA0977"/>
<keyword evidence="1" id="KW-1133">Transmembrane helix</keyword>
<dbReference type="EMBL" id="CR378666">
    <property type="protein sequence ID" value="CAG19388.1"/>
    <property type="molecule type" value="Genomic_DNA"/>
</dbReference>
<protein>
    <submittedName>
        <fullName evidence="2">Uncharacterized protein</fullName>
    </submittedName>
</protein>
<gene>
    <name evidence="2" type="ordered locus">PBPRA0977</name>
</gene>
<accession>Q6LTI8</accession>
<dbReference type="AlphaFoldDB" id="Q6LTI8"/>
<reference evidence="3" key="1">
    <citation type="journal article" date="2005" name="Science">
        <title>Life at depth: Photobacterium profundum genome sequence and expression analysis.</title>
        <authorList>
            <person name="Vezzi A."/>
            <person name="Campanaro S."/>
            <person name="D'Angelo M."/>
            <person name="Simonato F."/>
            <person name="Vitulo N."/>
            <person name="Lauro F.M."/>
            <person name="Cestaro A."/>
            <person name="Malacrida G."/>
            <person name="Simionati B."/>
            <person name="Cannata N."/>
            <person name="Romualdi C."/>
            <person name="Bartlett D.H."/>
            <person name="Valle G."/>
        </authorList>
    </citation>
    <scope>NUCLEOTIDE SEQUENCE [LARGE SCALE GENOMIC DNA]</scope>
    <source>
        <strain evidence="3">ATCC BAA-1253 / SS9</strain>
    </source>
</reference>
<dbReference type="HOGENOM" id="CLU_2539639_0_0_6"/>
<evidence type="ECO:0000256" key="1">
    <source>
        <dbReference type="SAM" id="Phobius"/>
    </source>
</evidence>